<evidence type="ECO:0000256" key="8">
    <source>
        <dbReference type="ARBA" id="ARBA00023145"/>
    </source>
</evidence>
<dbReference type="FunFam" id="2.40.70.10:FF:000008">
    <property type="entry name" value="Cathepsin D"/>
    <property type="match status" value="1"/>
</dbReference>
<evidence type="ECO:0000256" key="12">
    <source>
        <dbReference type="RuleBase" id="RU000454"/>
    </source>
</evidence>
<dbReference type="PRINTS" id="PR00792">
    <property type="entry name" value="PEPSIN"/>
</dbReference>
<evidence type="ECO:0000256" key="13">
    <source>
        <dbReference type="SAM" id="SignalP"/>
    </source>
</evidence>
<evidence type="ECO:0000313" key="15">
    <source>
        <dbReference type="EMBL" id="KAG2196666.1"/>
    </source>
</evidence>
<sequence length="395" mass="42192">MRFTLVSSCVALLAVALSVDAAPDGKKLSFNLENNNNYKPDAKRAVLRANAKYSTTPFAPVHNNIGTLSALDTGSVSVVDHENDLEYYGTVKLGTPAQKFKVNFDTGSSDFWLASTLCSTCKSHTRYNPKKSNTYSKDGRKWSISYGDGSTANGILGKDTLNIGGITIKKQTFGLAKMESSSFATDPVDGLLGLGFNKITTVKGVKTPVDNMISQGLITSPIFGVHLGKASKNGGGEFLFGGYNKKKFKGSLTTIPVDNSKGFWSITMKSLKVGSTKVSGSFDGIIDTGTTLLIFTNNMAKKVAKAYGASDNGDGTFTISCNTSKLKPLVFAIGNKTFKVPTDSLVFQKIGSHCIAGFGYSNIDFAIIGDTFLKNNYVVFNPKVPNVRIAASIDQ</sequence>
<dbReference type="InterPro" id="IPR001969">
    <property type="entry name" value="Aspartic_peptidase_AS"/>
</dbReference>
<feature type="domain" description="Peptidase A1" evidence="14">
    <location>
        <begin position="87"/>
        <end position="392"/>
    </location>
</feature>
<dbReference type="Pfam" id="PF00026">
    <property type="entry name" value="Asp"/>
    <property type="match status" value="1"/>
</dbReference>
<evidence type="ECO:0000256" key="3">
    <source>
        <dbReference type="ARBA" id="ARBA00013205"/>
    </source>
</evidence>
<dbReference type="CDD" id="cd06097">
    <property type="entry name" value="Aspergillopepsin_like"/>
    <property type="match status" value="1"/>
</dbReference>
<dbReference type="SUPFAM" id="SSF50630">
    <property type="entry name" value="Acid proteases"/>
    <property type="match status" value="1"/>
</dbReference>
<dbReference type="InterPro" id="IPR021109">
    <property type="entry name" value="Peptidase_aspartic_dom_sf"/>
</dbReference>
<evidence type="ECO:0000256" key="4">
    <source>
        <dbReference type="ARBA" id="ARBA00022670"/>
    </source>
</evidence>
<dbReference type="EMBL" id="JAEPRD010000142">
    <property type="protein sequence ID" value="KAG2196666.1"/>
    <property type="molecule type" value="Genomic_DNA"/>
</dbReference>
<gene>
    <name evidence="15" type="ORF">INT47_012125</name>
</gene>
<keyword evidence="8" id="KW-0865">Zymogen</keyword>
<evidence type="ECO:0000256" key="9">
    <source>
        <dbReference type="ARBA" id="ARBA00023157"/>
    </source>
</evidence>
<dbReference type="OrthoDB" id="2747330at2759"/>
<keyword evidence="5 13" id="KW-0732">Signal</keyword>
<keyword evidence="9 11" id="KW-1015">Disulfide bond</keyword>
<evidence type="ECO:0000256" key="2">
    <source>
        <dbReference type="ARBA" id="ARBA00007447"/>
    </source>
</evidence>
<dbReference type="GO" id="GO:0006508">
    <property type="term" value="P:proteolysis"/>
    <property type="evidence" value="ECO:0007669"/>
    <property type="project" value="UniProtKB-KW"/>
</dbReference>
<dbReference type="Gene3D" id="2.40.70.10">
    <property type="entry name" value="Acid Proteases"/>
    <property type="match status" value="2"/>
</dbReference>
<evidence type="ECO:0000256" key="1">
    <source>
        <dbReference type="ARBA" id="ARBA00001130"/>
    </source>
</evidence>
<feature type="active site" evidence="10">
    <location>
        <position position="287"/>
    </location>
</feature>
<dbReference type="InterPro" id="IPR001461">
    <property type="entry name" value="Aspartic_peptidase_A1"/>
</dbReference>
<dbReference type="Proteomes" id="UP000603453">
    <property type="component" value="Unassembled WGS sequence"/>
</dbReference>
<accession>A0A8H7QS52</accession>
<evidence type="ECO:0000256" key="11">
    <source>
        <dbReference type="PIRSR" id="PIRSR601461-2"/>
    </source>
</evidence>
<dbReference type="GO" id="GO:0004190">
    <property type="term" value="F:aspartic-type endopeptidase activity"/>
    <property type="evidence" value="ECO:0007669"/>
    <property type="project" value="UniProtKB-KW"/>
</dbReference>
<comment type="caution">
    <text evidence="15">The sequence shown here is derived from an EMBL/GenBank/DDBJ whole genome shotgun (WGS) entry which is preliminary data.</text>
</comment>
<reference evidence="15" key="1">
    <citation type="submission" date="2020-12" db="EMBL/GenBank/DDBJ databases">
        <title>Metabolic potential, ecology and presence of endohyphal bacteria is reflected in genomic diversity of Mucoromycotina.</title>
        <authorList>
            <person name="Muszewska A."/>
            <person name="Okrasinska A."/>
            <person name="Steczkiewicz K."/>
            <person name="Drgas O."/>
            <person name="Orlowska M."/>
            <person name="Perlinska-Lenart U."/>
            <person name="Aleksandrzak-Piekarczyk T."/>
            <person name="Szatraj K."/>
            <person name="Zielenkiewicz U."/>
            <person name="Pilsyk S."/>
            <person name="Malc E."/>
            <person name="Mieczkowski P."/>
            <person name="Kruszewska J.S."/>
            <person name="Biernat P."/>
            <person name="Pawlowska J."/>
        </authorList>
    </citation>
    <scope>NUCLEOTIDE SEQUENCE</scope>
    <source>
        <strain evidence="15">WA0000017839</strain>
    </source>
</reference>
<dbReference type="InterPro" id="IPR034163">
    <property type="entry name" value="Aspergillopepsin-like_cat_dom"/>
</dbReference>
<dbReference type="PANTHER" id="PTHR47966:SF1">
    <property type="entry name" value="ASPARTYL PROTEINASE"/>
    <property type="match status" value="1"/>
</dbReference>
<dbReference type="InterPro" id="IPR033121">
    <property type="entry name" value="PEPTIDASE_A1"/>
</dbReference>
<keyword evidence="6 12" id="KW-0064">Aspartyl protease</keyword>
<organism evidence="15 16">
    <name type="scientific">Mucor saturninus</name>
    <dbReference type="NCBI Taxonomy" id="64648"/>
    <lineage>
        <taxon>Eukaryota</taxon>
        <taxon>Fungi</taxon>
        <taxon>Fungi incertae sedis</taxon>
        <taxon>Mucoromycota</taxon>
        <taxon>Mucoromycotina</taxon>
        <taxon>Mucoromycetes</taxon>
        <taxon>Mucorales</taxon>
        <taxon>Mucorineae</taxon>
        <taxon>Mucoraceae</taxon>
        <taxon>Mucor</taxon>
    </lineage>
</organism>
<dbReference type="EC" id="3.4.23.21" evidence="3"/>
<evidence type="ECO:0000313" key="16">
    <source>
        <dbReference type="Proteomes" id="UP000603453"/>
    </source>
</evidence>
<comment type="catalytic activity">
    <reaction evidence="1">
        <text>Hydrolysis of proteins with broad specificity similar to that of pepsin A, preferring hydrophobic residues at P1 and P1'. Clots milk and activates trypsinogen. Does not cleave 4-Gln-|-His-5, but does cleave 10-His-|-Leu-11 and 12-Val-|-Glu-13 in B chain of insulin.</text>
        <dbReference type="EC" id="3.4.23.21"/>
    </reaction>
</comment>
<evidence type="ECO:0000256" key="5">
    <source>
        <dbReference type="ARBA" id="ARBA00022729"/>
    </source>
</evidence>
<keyword evidence="7 12" id="KW-0378">Hydrolase</keyword>
<feature type="signal peptide" evidence="13">
    <location>
        <begin position="1"/>
        <end position="21"/>
    </location>
</feature>
<dbReference type="PROSITE" id="PS00141">
    <property type="entry name" value="ASP_PROTEASE"/>
    <property type="match status" value="2"/>
</dbReference>
<protein>
    <recommendedName>
        <fullName evidence="3">rhizopuspepsin</fullName>
        <ecNumber evidence="3">3.4.23.21</ecNumber>
    </recommendedName>
</protein>
<feature type="disulfide bond" evidence="11">
    <location>
        <begin position="321"/>
        <end position="354"/>
    </location>
</feature>
<proteinExistence type="inferred from homology"/>
<evidence type="ECO:0000259" key="14">
    <source>
        <dbReference type="PROSITE" id="PS51767"/>
    </source>
</evidence>
<evidence type="ECO:0000256" key="7">
    <source>
        <dbReference type="ARBA" id="ARBA00022801"/>
    </source>
</evidence>
<feature type="disulfide bond" evidence="11">
    <location>
        <begin position="118"/>
        <end position="121"/>
    </location>
</feature>
<evidence type="ECO:0000256" key="6">
    <source>
        <dbReference type="ARBA" id="ARBA00022750"/>
    </source>
</evidence>
<comment type="similarity">
    <text evidence="2 12">Belongs to the peptidase A1 family.</text>
</comment>
<keyword evidence="16" id="KW-1185">Reference proteome</keyword>
<dbReference type="PROSITE" id="PS51767">
    <property type="entry name" value="PEPTIDASE_A1"/>
    <property type="match status" value="1"/>
</dbReference>
<name>A0A8H7QS52_9FUNG</name>
<feature type="active site" evidence="10">
    <location>
        <position position="105"/>
    </location>
</feature>
<feature type="chain" id="PRO_5034537619" description="rhizopuspepsin" evidence="13">
    <location>
        <begin position="22"/>
        <end position="395"/>
    </location>
</feature>
<dbReference type="PANTHER" id="PTHR47966">
    <property type="entry name" value="BETA-SITE APP-CLEAVING ENZYME, ISOFORM A-RELATED"/>
    <property type="match status" value="1"/>
</dbReference>
<dbReference type="AlphaFoldDB" id="A0A8H7QS52"/>
<keyword evidence="4 12" id="KW-0645">Protease</keyword>
<evidence type="ECO:0000256" key="10">
    <source>
        <dbReference type="PIRSR" id="PIRSR601461-1"/>
    </source>
</evidence>